<sequence length="67" mass="7865">MKLNEFFCIAIGLVTCMFGFKIYFNGSYKSYKYDVLNFGSNHEYIGMAIIITGIYLLYLAFNKFIKY</sequence>
<name>A0A4R6MHS3_9GAMM</name>
<organism evidence="2 3">
    <name type="scientific">Marinomonas balearica</name>
    <dbReference type="NCBI Taxonomy" id="491947"/>
    <lineage>
        <taxon>Bacteria</taxon>
        <taxon>Pseudomonadati</taxon>
        <taxon>Pseudomonadota</taxon>
        <taxon>Gammaproteobacteria</taxon>
        <taxon>Oceanospirillales</taxon>
        <taxon>Oceanospirillaceae</taxon>
        <taxon>Marinomonas</taxon>
    </lineage>
</organism>
<keyword evidence="3" id="KW-1185">Reference proteome</keyword>
<gene>
    <name evidence="2" type="ORF">DFP79_0136</name>
</gene>
<reference evidence="2 3" key="1">
    <citation type="submission" date="2019-03" db="EMBL/GenBank/DDBJ databases">
        <title>Genomic Encyclopedia of Type Strains, Phase III (KMG-III): the genomes of soil and plant-associated and newly described type strains.</title>
        <authorList>
            <person name="Whitman W."/>
        </authorList>
    </citation>
    <scope>NUCLEOTIDE SEQUENCE [LARGE SCALE GENOMIC DNA]</scope>
    <source>
        <strain evidence="2 3">CECT 7378</strain>
    </source>
</reference>
<keyword evidence="1" id="KW-0812">Transmembrane</keyword>
<evidence type="ECO:0000256" key="1">
    <source>
        <dbReference type="SAM" id="Phobius"/>
    </source>
</evidence>
<dbReference type="EMBL" id="SNXC01000002">
    <property type="protein sequence ID" value="TDP01235.1"/>
    <property type="molecule type" value="Genomic_DNA"/>
</dbReference>
<feature type="transmembrane region" description="Helical" evidence="1">
    <location>
        <begin position="7"/>
        <end position="24"/>
    </location>
</feature>
<protein>
    <submittedName>
        <fullName evidence="2">Uncharacterized protein</fullName>
    </submittedName>
</protein>
<keyword evidence="1" id="KW-0472">Membrane</keyword>
<comment type="caution">
    <text evidence="2">The sequence shown here is derived from an EMBL/GenBank/DDBJ whole genome shotgun (WGS) entry which is preliminary data.</text>
</comment>
<keyword evidence="1" id="KW-1133">Transmembrane helix</keyword>
<evidence type="ECO:0000313" key="2">
    <source>
        <dbReference type="EMBL" id="TDP01235.1"/>
    </source>
</evidence>
<feature type="transmembrane region" description="Helical" evidence="1">
    <location>
        <begin position="44"/>
        <end position="61"/>
    </location>
</feature>
<evidence type="ECO:0000313" key="3">
    <source>
        <dbReference type="Proteomes" id="UP000294656"/>
    </source>
</evidence>
<accession>A0A4R6MHS3</accession>
<dbReference type="AlphaFoldDB" id="A0A4R6MHS3"/>
<proteinExistence type="predicted"/>
<dbReference type="Proteomes" id="UP000294656">
    <property type="component" value="Unassembled WGS sequence"/>
</dbReference>